<dbReference type="Proteomes" id="UP000503540">
    <property type="component" value="Chromosome"/>
</dbReference>
<accession>A0A6G9YGU2</accession>
<gene>
    <name evidence="3" type="ORF">F5544_22990</name>
</gene>
<evidence type="ECO:0000313" key="3">
    <source>
        <dbReference type="EMBL" id="QIS12459.1"/>
    </source>
</evidence>
<proteinExistence type="predicted"/>
<evidence type="ECO:0000256" key="1">
    <source>
        <dbReference type="SAM" id="MobiDB-lite"/>
    </source>
</evidence>
<keyword evidence="4" id="KW-1185">Reference proteome</keyword>
<feature type="domain" description="Solute-binding protein family 5" evidence="2">
    <location>
        <begin position="68"/>
        <end position="469"/>
    </location>
</feature>
<dbReference type="AlphaFoldDB" id="A0A6G9YGU2"/>
<name>A0A6G9YGU2_9NOCA</name>
<dbReference type="CDD" id="cd08506">
    <property type="entry name" value="PBP2_clavulanate_OppA2"/>
    <property type="match status" value="1"/>
</dbReference>
<dbReference type="KEGG" id="nah:F5544_22990"/>
<dbReference type="GO" id="GO:0043190">
    <property type="term" value="C:ATP-binding cassette (ABC) transporter complex"/>
    <property type="evidence" value="ECO:0007669"/>
    <property type="project" value="InterPro"/>
</dbReference>
<evidence type="ECO:0000313" key="4">
    <source>
        <dbReference type="Proteomes" id="UP000503540"/>
    </source>
</evidence>
<dbReference type="Pfam" id="PF00496">
    <property type="entry name" value="SBP_bac_5"/>
    <property type="match status" value="1"/>
</dbReference>
<evidence type="ECO:0000259" key="2">
    <source>
        <dbReference type="Pfam" id="PF00496"/>
    </source>
</evidence>
<dbReference type="PANTHER" id="PTHR30290:SF83">
    <property type="entry name" value="ABC TRANSPORTER SUBSTRATE-BINDING PROTEIN"/>
    <property type="match status" value="1"/>
</dbReference>
<dbReference type="Gene3D" id="3.10.105.10">
    <property type="entry name" value="Dipeptide-binding Protein, Domain 3"/>
    <property type="match status" value="1"/>
</dbReference>
<feature type="region of interest" description="Disordered" evidence="1">
    <location>
        <begin position="1"/>
        <end position="23"/>
    </location>
</feature>
<dbReference type="Gene3D" id="3.40.190.10">
    <property type="entry name" value="Periplasmic binding protein-like II"/>
    <property type="match status" value="1"/>
</dbReference>
<dbReference type="InterPro" id="IPR039424">
    <property type="entry name" value="SBP_5"/>
</dbReference>
<dbReference type="GO" id="GO:0042597">
    <property type="term" value="C:periplasmic space"/>
    <property type="evidence" value="ECO:0007669"/>
    <property type="project" value="UniProtKB-ARBA"/>
</dbReference>
<dbReference type="EMBL" id="CP046172">
    <property type="protein sequence ID" value="QIS12459.1"/>
    <property type="molecule type" value="Genomic_DNA"/>
</dbReference>
<dbReference type="GO" id="GO:0015833">
    <property type="term" value="P:peptide transport"/>
    <property type="evidence" value="ECO:0007669"/>
    <property type="project" value="TreeGrafter"/>
</dbReference>
<dbReference type="InterPro" id="IPR030678">
    <property type="entry name" value="Peptide/Ni-bd"/>
</dbReference>
<dbReference type="GO" id="GO:1904680">
    <property type="term" value="F:peptide transmembrane transporter activity"/>
    <property type="evidence" value="ECO:0007669"/>
    <property type="project" value="TreeGrafter"/>
</dbReference>
<dbReference type="PANTHER" id="PTHR30290">
    <property type="entry name" value="PERIPLASMIC BINDING COMPONENT OF ABC TRANSPORTER"/>
    <property type="match status" value="1"/>
</dbReference>
<dbReference type="InterPro" id="IPR000914">
    <property type="entry name" value="SBP_5_dom"/>
</dbReference>
<protein>
    <submittedName>
        <fullName evidence="3">ABC transporter substrate-binding protein</fullName>
    </submittedName>
</protein>
<organism evidence="3 4">
    <name type="scientific">Nocardia arthritidis</name>
    <dbReference type="NCBI Taxonomy" id="228602"/>
    <lineage>
        <taxon>Bacteria</taxon>
        <taxon>Bacillati</taxon>
        <taxon>Actinomycetota</taxon>
        <taxon>Actinomycetes</taxon>
        <taxon>Mycobacteriales</taxon>
        <taxon>Nocardiaceae</taxon>
        <taxon>Nocardia</taxon>
    </lineage>
</organism>
<dbReference type="SUPFAM" id="SSF53850">
    <property type="entry name" value="Periplasmic binding protein-like II"/>
    <property type="match status" value="1"/>
</dbReference>
<dbReference type="PIRSF" id="PIRSF002741">
    <property type="entry name" value="MppA"/>
    <property type="match status" value="1"/>
</dbReference>
<dbReference type="RefSeq" id="WP_238846594.1">
    <property type="nucleotide sequence ID" value="NZ_CP046172.1"/>
</dbReference>
<sequence length="564" mass="62169">MMREPASSADRRRPRRGGTFTMVGGGDVDHLDPALAYHTATRGIVRAYTRQLVGYVASRNREEAGKLVADLATEVPTAANGRIGAGGTEYRFTLREGLRWWTSSGVRALTADDVVRGIKRLAHPLASSPGLAYYLDTIEGMSEFRDRLAAAPPADIAELLDRSEVSGVRAQGDSEILFTTRYPAADFLNMLALPFATPAPPEYLPFVPGSREFDGVLASNGPYRVVRHVPGDSIVLERNSAWNPASDELRSAHVDRIVVRQGLSERRAHDLVAAGEADMLWDIQPLTEELPTLLETGDSRLEVYPAGLLSPYIVVNFASPAVADRDVRIALHYAVDKAAVSRVWGGPRLNDIADQILPPLCTAHREFRPYGTAGGRGDPDKARKLLARAGYPDGLTLRLLFRDRDIHPETAAVVKTALARSGIRVELVGVSINELFSEYFSPAGQHRWDIALTGWEPDWYGNNARTYLQALFDSRGVRENGDWGSNFGHYHSAKVNDLLEAALTSEETRAATLFRAVEAEVLADGAVVPILFAHQYWFHAERVRNWLPYPVLNGDLTNLWLTDE</sequence>
<reference evidence="3 4" key="1">
    <citation type="journal article" date="2019" name="ACS Chem. Biol.">
        <title>Identification and Mobilization of a Cryptic Antibiotic Biosynthesis Gene Locus from a Human-Pathogenic Nocardia Isolate.</title>
        <authorList>
            <person name="Herisse M."/>
            <person name="Ishida K."/>
            <person name="Porter J.L."/>
            <person name="Howden B."/>
            <person name="Hertweck C."/>
            <person name="Stinear T.P."/>
            <person name="Pidot S.J."/>
        </authorList>
    </citation>
    <scope>NUCLEOTIDE SEQUENCE [LARGE SCALE GENOMIC DNA]</scope>
    <source>
        <strain evidence="3 4">AUSMDU00012717</strain>
    </source>
</reference>